<dbReference type="EMBL" id="JACZDF010000001">
    <property type="protein sequence ID" value="MBD9698275.1"/>
    <property type="molecule type" value="Genomic_DNA"/>
</dbReference>
<evidence type="ECO:0000256" key="4">
    <source>
        <dbReference type="ARBA" id="ARBA00022840"/>
    </source>
</evidence>
<dbReference type="PROSITE" id="PS00211">
    <property type="entry name" value="ABC_TRANSPORTER_1"/>
    <property type="match status" value="1"/>
</dbReference>
<organism evidence="6 7">
    <name type="scientific">Flavimobilis rhizosphaerae</name>
    <dbReference type="NCBI Taxonomy" id="2775421"/>
    <lineage>
        <taxon>Bacteria</taxon>
        <taxon>Bacillati</taxon>
        <taxon>Actinomycetota</taxon>
        <taxon>Actinomycetes</taxon>
        <taxon>Micrococcales</taxon>
        <taxon>Jonesiaceae</taxon>
        <taxon>Flavimobilis</taxon>
    </lineage>
</organism>
<evidence type="ECO:0000259" key="5">
    <source>
        <dbReference type="PROSITE" id="PS50893"/>
    </source>
</evidence>
<dbReference type="RefSeq" id="WP_192277317.1">
    <property type="nucleotide sequence ID" value="NZ_JACZDF010000001.1"/>
</dbReference>
<evidence type="ECO:0000256" key="1">
    <source>
        <dbReference type="ARBA" id="ARBA00005417"/>
    </source>
</evidence>
<reference evidence="6 7" key="1">
    <citation type="submission" date="2020-09" db="EMBL/GenBank/DDBJ databases">
        <title>Flavimobilis rhizosphaerae sp. nov., isolated from rhizosphere soil of Spartina alterniflora.</title>
        <authorList>
            <person name="Hanqin C."/>
        </authorList>
    </citation>
    <scope>NUCLEOTIDE SEQUENCE [LARGE SCALE GENOMIC DNA]</scope>
    <source>
        <strain evidence="6 7">GY 10621</strain>
    </source>
</reference>
<dbReference type="InterPro" id="IPR027417">
    <property type="entry name" value="P-loop_NTPase"/>
</dbReference>
<keyword evidence="3" id="KW-0547">Nucleotide-binding</keyword>
<dbReference type="InterPro" id="IPR017871">
    <property type="entry name" value="ABC_transporter-like_CS"/>
</dbReference>
<evidence type="ECO:0000313" key="7">
    <source>
        <dbReference type="Proteomes" id="UP000642107"/>
    </source>
</evidence>
<comment type="caution">
    <text evidence="6">The sequence shown here is derived from an EMBL/GenBank/DDBJ whole genome shotgun (WGS) entry which is preliminary data.</text>
</comment>
<evidence type="ECO:0000256" key="2">
    <source>
        <dbReference type="ARBA" id="ARBA00022448"/>
    </source>
</evidence>
<dbReference type="PANTHER" id="PTHR43335:SF4">
    <property type="entry name" value="ABC TRANSPORTER, ATP-BINDING PROTEIN"/>
    <property type="match status" value="1"/>
</dbReference>
<dbReference type="SMART" id="SM00382">
    <property type="entry name" value="AAA"/>
    <property type="match status" value="1"/>
</dbReference>
<keyword evidence="4 6" id="KW-0067">ATP-binding</keyword>
<comment type="similarity">
    <text evidence="1">Belongs to the ABC transporter superfamily.</text>
</comment>
<sequence length="240" mass="25521">MITVTHLTKRFGRVTAVDDASFSALPGRVTGLLGPNGSGKTTTLRTLVGLVRPTSGSATIAGRPYASLPNPARNVGTMLDADALHAGRTGREELRLAAGILGLPASRVDDVLEIVGLTPAEAKRRTRTYSLGMRQRLGLGLALLGDPEVVVLDEPANGLDPMGIRWMRTLLRDFASEGRTVLLSSHLLTEMQTVCDDVVVVGHGRVLAQGTTASFVESDGNLEEAFVRLTAGTDRERVQQ</sequence>
<feature type="domain" description="ABC transporter" evidence="5">
    <location>
        <begin position="2"/>
        <end position="228"/>
    </location>
</feature>
<evidence type="ECO:0000256" key="3">
    <source>
        <dbReference type="ARBA" id="ARBA00022741"/>
    </source>
</evidence>
<dbReference type="PANTHER" id="PTHR43335">
    <property type="entry name" value="ABC TRANSPORTER, ATP-BINDING PROTEIN"/>
    <property type="match status" value="1"/>
</dbReference>
<dbReference type="PROSITE" id="PS50893">
    <property type="entry name" value="ABC_TRANSPORTER_2"/>
    <property type="match status" value="1"/>
</dbReference>
<dbReference type="Proteomes" id="UP000642107">
    <property type="component" value="Unassembled WGS sequence"/>
</dbReference>
<gene>
    <name evidence="6" type="ORF">IGS67_02045</name>
</gene>
<dbReference type="InterPro" id="IPR003593">
    <property type="entry name" value="AAA+_ATPase"/>
</dbReference>
<dbReference type="SUPFAM" id="SSF52540">
    <property type="entry name" value="P-loop containing nucleoside triphosphate hydrolases"/>
    <property type="match status" value="1"/>
</dbReference>
<evidence type="ECO:0000313" key="6">
    <source>
        <dbReference type="EMBL" id="MBD9698275.1"/>
    </source>
</evidence>
<protein>
    <submittedName>
        <fullName evidence="6">ATP-binding cassette domain-containing protein</fullName>
    </submittedName>
</protein>
<dbReference type="Gene3D" id="3.40.50.300">
    <property type="entry name" value="P-loop containing nucleotide triphosphate hydrolases"/>
    <property type="match status" value="1"/>
</dbReference>
<keyword evidence="2" id="KW-0813">Transport</keyword>
<proteinExistence type="inferred from homology"/>
<keyword evidence="7" id="KW-1185">Reference proteome</keyword>
<dbReference type="GO" id="GO:0005524">
    <property type="term" value="F:ATP binding"/>
    <property type="evidence" value="ECO:0007669"/>
    <property type="project" value="UniProtKB-KW"/>
</dbReference>
<accession>A0ABR9DQL6</accession>
<name>A0ABR9DQL6_9MICO</name>
<dbReference type="Pfam" id="PF00005">
    <property type="entry name" value="ABC_tran"/>
    <property type="match status" value="1"/>
</dbReference>
<dbReference type="InterPro" id="IPR003439">
    <property type="entry name" value="ABC_transporter-like_ATP-bd"/>
</dbReference>